<accession>A0A498JKK6</accession>
<evidence type="ECO:0000313" key="2">
    <source>
        <dbReference type="Proteomes" id="UP000290289"/>
    </source>
</evidence>
<dbReference type="AlphaFoldDB" id="A0A498JKK6"/>
<dbReference type="Proteomes" id="UP000290289">
    <property type="component" value="Chromosome 6"/>
</dbReference>
<evidence type="ECO:0000313" key="1">
    <source>
        <dbReference type="EMBL" id="RXH96100.1"/>
    </source>
</evidence>
<dbReference type="EMBL" id="RDQH01000332">
    <property type="protein sequence ID" value="RXH96100.1"/>
    <property type="molecule type" value="Genomic_DNA"/>
</dbReference>
<organism evidence="1 2">
    <name type="scientific">Malus domestica</name>
    <name type="common">Apple</name>
    <name type="synonym">Pyrus malus</name>
    <dbReference type="NCBI Taxonomy" id="3750"/>
    <lineage>
        <taxon>Eukaryota</taxon>
        <taxon>Viridiplantae</taxon>
        <taxon>Streptophyta</taxon>
        <taxon>Embryophyta</taxon>
        <taxon>Tracheophyta</taxon>
        <taxon>Spermatophyta</taxon>
        <taxon>Magnoliopsida</taxon>
        <taxon>eudicotyledons</taxon>
        <taxon>Gunneridae</taxon>
        <taxon>Pentapetalae</taxon>
        <taxon>rosids</taxon>
        <taxon>fabids</taxon>
        <taxon>Rosales</taxon>
        <taxon>Rosaceae</taxon>
        <taxon>Amygdaloideae</taxon>
        <taxon>Maleae</taxon>
        <taxon>Malus</taxon>
    </lineage>
</organism>
<proteinExistence type="predicted"/>
<reference evidence="1 2" key="1">
    <citation type="submission" date="2018-10" db="EMBL/GenBank/DDBJ databases">
        <title>A high-quality apple genome assembly.</title>
        <authorList>
            <person name="Hu J."/>
        </authorList>
    </citation>
    <scope>NUCLEOTIDE SEQUENCE [LARGE SCALE GENOMIC DNA]</scope>
    <source>
        <strain evidence="2">cv. HFTH1</strain>
        <tissue evidence="1">Young leaf</tissue>
    </source>
</reference>
<feature type="non-terminal residue" evidence="1">
    <location>
        <position position="1"/>
    </location>
</feature>
<gene>
    <name evidence="1" type="ORF">DVH24_008600</name>
</gene>
<name>A0A498JKK6_MALDO</name>
<keyword evidence="2" id="KW-1185">Reference proteome</keyword>
<protein>
    <submittedName>
        <fullName evidence="1">Uncharacterized protein</fullName>
    </submittedName>
</protein>
<sequence length="97" mass="10582">LSSPSPLPQLTLSAFSISTHLRVFLPTNITPSLSRRYELNLSLGILEVEPGSLIHELQRRPTPFEAISGQTTVRWPACKFPATSVAFEAFSGQNTAS</sequence>
<comment type="caution">
    <text evidence="1">The sequence shown here is derived from an EMBL/GenBank/DDBJ whole genome shotgun (WGS) entry which is preliminary data.</text>
</comment>